<dbReference type="AlphaFoldDB" id="A0A915DYW5"/>
<sequence>MFEGQKEERQLSSTTNSTIDKDRWRSSTTILDSVYKDLSKSILTIDDLSVLSSSRNNLHKSTTSESNISENRLKRNSFKEEYAFLTKQPLPASINSLNHSSPGKENQADNHPMDLGQQPNQNQKGGVRKTKLSSLKRTATPQTNPQPQGTWPGVSASTGADPVASYSGMVSHQACSKVP</sequence>
<feature type="region of interest" description="Disordered" evidence="1">
    <location>
        <begin position="53"/>
        <end position="74"/>
    </location>
</feature>
<protein>
    <submittedName>
        <fullName evidence="3">Uncharacterized protein</fullName>
    </submittedName>
</protein>
<feature type="compositionally biased region" description="Basic and acidic residues" evidence="1">
    <location>
        <begin position="1"/>
        <end position="10"/>
    </location>
</feature>
<evidence type="ECO:0000313" key="2">
    <source>
        <dbReference type="Proteomes" id="UP000887574"/>
    </source>
</evidence>
<evidence type="ECO:0000313" key="3">
    <source>
        <dbReference type="WBParaSite" id="jg24646"/>
    </source>
</evidence>
<proteinExistence type="predicted"/>
<evidence type="ECO:0000256" key="1">
    <source>
        <dbReference type="SAM" id="MobiDB-lite"/>
    </source>
</evidence>
<organism evidence="2 3">
    <name type="scientific">Ditylenchus dipsaci</name>
    <dbReference type="NCBI Taxonomy" id="166011"/>
    <lineage>
        <taxon>Eukaryota</taxon>
        <taxon>Metazoa</taxon>
        <taxon>Ecdysozoa</taxon>
        <taxon>Nematoda</taxon>
        <taxon>Chromadorea</taxon>
        <taxon>Rhabditida</taxon>
        <taxon>Tylenchina</taxon>
        <taxon>Tylenchomorpha</taxon>
        <taxon>Sphaerularioidea</taxon>
        <taxon>Anguinidae</taxon>
        <taxon>Anguininae</taxon>
        <taxon>Ditylenchus</taxon>
    </lineage>
</organism>
<accession>A0A915DYW5</accession>
<feature type="region of interest" description="Disordered" evidence="1">
    <location>
        <begin position="92"/>
        <end position="179"/>
    </location>
</feature>
<feature type="compositionally biased region" description="Polar residues" evidence="1">
    <location>
        <begin position="53"/>
        <end position="70"/>
    </location>
</feature>
<feature type="compositionally biased region" description="Polar residues" evidence="1">
    <location>
        <begin position="93"/>
        <end position="104"/>
    </location>
</feature>
<keyword evidence="2" id="KW-1185">Reference proteome</keyword>
<dbReference type="WBParaSite" id="jg24646">
    <property type="protein sequence ID" value="jg24646"/>
    <property type="gene ID" value="jg24646"/>
</dbReference>
<dbReference type="Proteomes" id="UP000887574">
    <property type="component" value="Unplaced"/>
</dbReference>
<name>A0A915DYW5_9BILA</name>
<feature type="region of interest" description="Disordered" evidence="1">
    <location>
        <begin position="1"/>
        <end position="23"/>
    </location>
</feature>
<reference evidence="3" key="1">
    <citation type="submission" date="2022-11" db="UniProtKB">
        <authorList>
            <consortium name="WormBaseParasite"/>
        </authorList>
    </citation>
    <scope>IDENTIFICATION</scope>
</reference>
<feature type="compositionally biased region" description="Polar residues" evidence="1">
    <location>
        <begin position="168"/>
        <end position="179"/>
    </location>
</feature>
<feature type="compositionally biased region" description="Polar residues" evidence="1">
    <location>
        <begin position="132"/>
        <end position="149"/>
    </location>
</feature>